<proteinExistence type="predicted"/>
<comment type="caution">
    <text evidence="7">The sequence shown here is derived from an EMBL/GenBank/DDBJ whole genome shotgun (WGS) entry which is preliminary data.</text>
</comment>
<keyword evidence="3 4" id="KW-0862">Zinc</keyword>
<dbReference type="Proteomes" id="UP001189429">
    <property type="component" value="Unassembled WGS sequence"/>
</dbReference>
<feature type="domain" description="C3H1-type" evidence="6">
    <location>
        <begin position="210"/>
        <end position="237"/>
    </location>
</feature>
<name>A0ABN9UKF4_9DINO</name>
<accession>A0ABN9UKF4</accession>
<organism evidence="7 8">
    <name type="scientific">Prorocentrum cordatum</name>
    <dbReference type="NCBI Taxonomy" id="2364126"/>
    <lineage>
        <taxon>Eukaryota</taxon>
        <taxon>Sar</taxon>
        <taxon>Alveolata</taxon>
        <taxon>Dinophyceae</taxon>
        <taxon>Prorocentrales</taxon>
        <taxon>Prorocentraceae</taxon>
        <taxon>Prorocentrum</taxon>
    </lineage>
</organism>
<feature type="zinc finger region" description="C3H1-type" evidence="4">
    <location>
        <begin position="210"/>
        <end position="237"/>
    </location>
</feature>
<dbReference type="Gene3D" id="3.30.1370.210">
    <property type="match status" value="1"/>
</dbReference>
<dbReference type="InterPro" id="IPR036855">
    <property type="entry name" value="Znf_CCCH_sf"/>
</dbReference>
<evidence type="ECO:0000256" key="2">
    <source>
        <dbReference type="ARBA" id="ARBA00022771"/>
    </source>
</evidence>
<sequence>MPAAAKWTLNTSARRDLSAAGPQLLAAAGGAPTHDLAHAGQAQHLLQVWRTLVAVVAALPAASQPSLHALARPLLEEIRQVCLAGSPSRQALQVLVCVLTDLEPCSEQSAVFLKSLLLAFCEWIPHSVLDETFSALDQMLRLIGHDRLDERVTRALTHSMLDQYTSRRHGQFHGERRAGKVDMARAAQQESRREIKALDAGCRTERIAVFKKTKMCKFHIMGVCTQGDGCRFAHERQQLQAAPDLSCTKLCKTLINTGACGDSACRYAHNREELRAMPDEPVPGGARGRQTLRLQEAGPGPCGPLAGQLPLQAAQPAVQAALLQIVQAAAGPPGGFVDLTTLGLHYQTAAIAAQCPSLPAIPACPELVCSSGPPLPACPAAHCECSCPKPEAGSWLLLLGAGVATGCALAGLVLGAAVGEMAARPRSLDIREPQIVVNFPLDALPWHHRILLHAMGDGRWMCLTPDMEITQHNLNELRHYVLDRNAQFPRWVLAGLYAFDPIDHGELLELKRQARQRAALLGAGDAEDEADLAWVLAEPRDARFGEVVPADVVEDPNRCAHLRRKGIVMLDGQERMIELITRDERDDWMKERKESCVDIRLNGDQRSKIGRRDVDFRDAVEQMEEAELADYTDLGPRAMGEFVTSVAVGSGNLTSYQAEWERMSGDFSGGAQCHEHRSLLEIARRAICMDQLNVKNLHCMEALVRRVIQIEMAVQRNPRHPDFSGLEDAVGGPTGASGSAAVPRYTEFVVARQKDRANILKQMRLHKEELERERPSDDGGKRNRKDKEKDKGKKKKGGPPGDGSGGGE</sequence>
<keyword evidence="2 4" id="KW-0863">Zinc-finger</keyword>
<evidence type="ECO:0000256" key="1">
    <source>
        <dbReference type="ARBA" id="ARBA00022723"/>
    </source>
</evidence>
<evidence type="ECO:0000313" key="7">
    <source>
        <dbReference type="EMBL" id="CAK0860199.1"/>
    </source>
</evidence>
<feature type="region of interest" description="Disordered" evidence="5">
    <location>
        <begin position="763"/>
        <end position="808"/>
    </location>
</feature>
<evidence type="ECO:0000256" key="3">
    <source>
        <dbReference type="ARBA" id="ARBA00022833"/>
    </source>
</evidence>
<evidence type="ECO:0000259" key="6">
    <source>
        <dbReference type="PROSITE" id="PS50103"/>
    </source>
</evidence>
<keyword evidence="1 4" id="KW-0479">Metal-binding</keyword>
<evidence type="ECO:0000313" key="8">
    <source>
        <dbReference type="Proteomes" id="UP001189429"/>
    </source>
</evidence>
<dbReference type="SUPFAM" id="SSF90229">
    <property type="entry name" value="CCCH zinc finger"/>
    <property type="match status" value="1"/>
</dbReference>
<feature type="region of interest" description="Disordered" evidence="5">
    <location>
        <begin position="719"/>
        <end position="740"/>
    </location>
</feature>
<feature type="compositionally biased region" description="Basic and acidic residues" evidence="5">
    <location>
        <begin position="765"/>
        <end position="791"/>
    </location>
</feature>
<reference evidence="7" key="1">
    <citation type="submission" date="2023-10" db="EMBL/GenBank/DDBJ databases">
        <authorList>
            <person name="Chen Y."/>
            <person name="Shah S."/>
            <person name="Dougan E. K."/>
            <person name="Thang M."/>
            <person name="Chan C."/>
        </authorList>
    </citation>
    <scope>NUCLEOTIDE SEQUENCE [LARGE SCALE GENOMIC DNA]</scope>
</reference>
<dbReference type="PROSITE" id="PS50103">
    <property type="entry name" value="ZF_C3H1"/>
    <property type="match status" value="1"/>
</dbReference>
<feature type="compositionally biased region" description="Gly residues" evidence="5">
    <location>
        <begin position="798"/>
        <end position="808"/>
    </location>
</feature>
<gene>
    <name evidence="7" type="ORF">PCOR1329_LOCUS49245</name>
</gene>
<keyword evidence="8" id="KW-1185">Reference proteome</keyword>
<protein>
    <recommendedName>
        <fullName evidence="6">C3H1-type domain-containing protein</fullName>
    </recommendedName>
</protein>
<dbReference type="InterPro" id="IPR000571">
    <property type="entry name" value="Znf_CCCH"/>
</dbReference>
<evidence type="ECO:0000256" key="4">
    <source>
        <dbReference type="PROSITE-ProRule" id="PRU00723"/>
    </source>
</evidence>
<dbReference type="EMBL" id="CAUYUJ010015956">
    <property type="protein sequence ID" value="CAK0860199.1"/>
    <property type="molecule type" value="Genomic_DNA"/>
</dbReference>
<evidence type="ECO:0000256" key="5">
    <source>
        <dbReference type="SAM" id="MobiDB-lite"/>
    </source>
</evidence>